<evidence type="ECO:0000256" key="1">
    <source>
        <dbReference type="ARBA" id="ARBA00008023"/>
    </source>
</evidence>
<dbReference type="AlphaFoldDB" id="A0A193LJY5"/>
<keyword evidence="13" id="KW-1185">Reference proteome</keyword>
<protein>
    <recommendedName>
        <fullName evidence="10">dITP/XTP pyrophosphatase</fullName>
        <ecNumber evidence="10">3.6.1.66</ecNumber>
    </recommendedName>
    <alternativeName>
        <fullName evidence="10">Non-canonical purine NTP pyrophosphatase</fullName>
    </alternativeName>
    <alternativeName>
        <fullName evidence="10">Non-standard purine NTP pyrophosphatase</fullName>
    </alternativeName>
    <alternativeName>
        <fullName evidence="10">Nucleoside-triphosphate diphosphatase</fullName>
    </alternativeName>
    <alternativeName>
        <fullName evidence="10">Nucleoside-triphosphate pyrophosphatase</fullName>
        <shortName evidence="10">NTPase</shortName>
    </alternativeName>
</protein>
<dbReference type="SUPFAM" id="SSF52972">
    <property type="entry name" value="ITPase-like"/>
    <property type="match status" value="1"/>
</dbReference>
<dbReference type="InterPro" id="IPR020922">
    <property type="entry name" value="dITP/XTP_pyrophosphatase"/>
</dbReference>
<feature type="binding site" evidence="10">
    <location>
        <position position="181"/>
    </location>
    <ligand>
        <name>substrate</name>
    </ligand>
</feature>
<dbReference type="InterPro" id="IPR002637">
    <property type="entry name" value="RdgB/HAM1"/>
</dbReference>
<feature type="active site" description="Proton acceptor" evidence="10">
    <location>
        <position position="73"/>
    </location>
</feature>
<dbReference type="GO" id="GO:0000166">
    <property type="term" value="F:nucleotide binding"/>
    <property type="evidence" value="ECO:0007669"/>
    <property type="project" value="UniProtKB-KW"/>
</dbReference>
<dbReference type="GO" id="GO:0046872">
    <property type="term" value="F:metal ion binding"/>
    <property type="evidence" value="ECO:0007669"/>
    <property type="project" value="UniProtKB-KW"/>
</dbReference>
<keyword evidence="3 10" id="KW-0479">Metal-binding</keyword>
<keyword evidence="6 10" id="KW-0460">Magnesium</keyword>
<keyword evidence="4 10" id="KW-0547">Nucleotide-binding</keyword>
<comment type="subunit">
    <text evidence="2 10">Homodimer.</text>
</comment>
<dbReference type="OrthoDB" id="9807456at2"/>
<feature type="binding site" evidence="10">
    <location>
        <begin position="158"/>
        <end position="161"/>
    </location>
    <ligand>
        <name>substrate</name>
    </ligand>
</feature>
<evidence type="ECO:0000256" key="6">
    <source>
        <dbReference type="ARBA" id="ARBA00022842"/>
    </source>
</evidence>
<evidence type="ECO:0000256" key="5">
    <source>
        <dbReference type="ARBA" id="ARBA00022801"/>
    </source>
</evidence>
<evidence type="ECO:0000256" key="11">
    <source>
        <dbReference type="RuleBase" id="RU003781"/>
    </source>
</evidence>
<keyword evidence="5 10" id="KW-0378">Hydrolase</keyword>
<dbReference type="Gene3D" id="3.90.950.10">
    <property type="match status" value="1"/>
</dbReference>
<dbReference type="GO" id="GO:0005829">
    <property type="term" value="C:cytosol"/>
    <property type="evidence" value="ECO:0007669"/>
    <property type="project" value="TreeGrafter"/>
</dbReference>
<feature type="binding site" evidence="10">
    <location>
        <begin position="12"/>
        <end position="17"/>
    </location>
    <ligand>
        <name>substrate</name>
    </ligand>
</feature>
<dbReference type="RefSeq" id="WP_068618519.1">
    <property type="nucleotide sequence ID" value="NZ_CP016268.1"/>
</dbReference>
<dbReference type="GO" id="GO:0036220">
    <property type="term" value="F:ITP diphosphatase activity"/>
    <property type="evidence" value="ECO:0007669"/>
    <property type="project" value="UniProtKB-UniRule"/>
</dbReference>
<reference evidence="12 13" key="1">
    <citation type="submission" date="2016-06" db="EMBL/GenBank/DDBJ databases">
        <title>Complete genome sequence of a deep-branching marine Gamma Proteobacterium Woeseia oceani type strain XK5.</title>
        <authorList>
            <person name="Mu D."/>
            <person name="Du Z."/>
        </authorList>
    </citation>
    <scope>NUCLEOTIDE SEQUENCE [LARGE SCALE GENOMIC DNA]</scope>
    <source>
        <strain evidence="12 13">XK5</strain>
    </source>
</reference>
<dbReference type="GO" id="GO:0009117">
    <property type="term" value="P:nucleotide metabolic process"/>
    <property type="evidence" value="ECO:0007669"/>
    <property type="project" value="UniProtKB-KW"/>
</dbReference>
<dbReference type="Proteomes" id="UP000092695">
    <property type="component" value="Chromosome"/>
</dbReference>
<feature type="binding site" evidence="10">
    <location>
        <begin position="186"/>
        <end position="187"/>
    </location>
    <ligand>
        <name>substrate</name>
    </ligand>
</feature>
<dbReference type="FunFam" id="3.90.950.10:FF:000001">
    <property type="entry name" value="dITP/XTP pyrophosphatase"/>
    <property type="match status" value="1"/>
</dbReference>
<comment type="cofactor">
    <cofactor evidence="10">
        <name>Mg(2+)</name>
        <dbReference type="ChEBI" id="CHEBI:18420"/>
    </cofactor>
    <text evidence="10">Binds 1 Mg(2+) ion per subunit.</text>
</comment>
<dbReference type="PANTHER" id="PTHR11067">
    <property type="entry name" value="INOSINE TRIPHOSPHATE PYROPHOSPHATASE/HAM1 PROTEIN"/>
    <property type="match status" value="1"/>
</dbReference>
<dbReference type="GO" id="GO:0036222">
    <property type="term" value="F:XTP diphosphatase activity"/>
    <property type="evidence" value="ECO:0007669"/>
    <property type="project" value="UniProtKB-UniRule"/>
</dbReference>
<feature type="binding site" evidence="10">
    <location>
        <position position="73"/>
    </location>
    <ligand>
        <name>Mg(2+)</name>
        <dbReference type="ChEBI" id="CHEBI:18420"/>
    </ligand>
</feature>
<comment type="catalytic activity">
    <reaction evidence="10">
        <text>ITP + H2O = IMP + diphosphate + H(+)</text>
        <dbReference type="Rhea" id="RHEA:29399"/>
        <dbReference type="ChEBI" id="CHEBI:15377"/>
        <dbReference type="ChEBI" id="CHEBI:15378"/>
        <dbReference type="ChEBI" id="CHEBI:33019"/>
        <dbReference type="ChEBI" id="CHEBI:58053"/>
        <dbReference type="ChEBI" id="CHEBI:61402"/>
        <dbReference type="EC" id="3.6.1.66"/>
    </reaction>
</comment>
<organism evidence="12 13">
    <name type="scientific">Woeseia oceani</name>
    <dbReference type="NCBI Taxonomy" id="1548547"/>
    <lineage>
        <taxon>Bacteria</taxon>
        <taxon>Pseudomonadati</taxon>
        <taxon>Pseudomonadota</taxon>
        <taxon>Gammaproteobacteria</taxon>
        <taxon>Woeseiales</taxon>
        <taxon>Woeseiaceae</taxon>
        <taxon>Woeseia</taxon>
    </lineage>
</organism>
<evidence type="ECO:0000256" key="8">
    <source>
        <dbReference type="ARBA" id="ARBA00051875"/>
    </source>
</evidence>
<dbReference type="GO" id="GO:0009146">
    <property type="term" value="P:purine nucleoside triphosphate catabolic process"/>
    <property type="evidence" value="ECO:0007669"/>
    <property type="project" value="UniProtKB-UniRule"/>
</dbReference>
<dbReference type="CDD" id="cd00515">
    <property type="entry name" value="HAM1"/>
    <property type="match status" value="1"/>
</dbReference>
<evidence type="ECO:0000256" key="9">
    <source>
        <dbReference type="ARBA" id="ARBA00052017"/>
    </source>
</evidence>
<evidence type="ECO:0000313" key="13">
    <source>
        <dbReference type="Proteomes" id="UP000092695"/>
    </source>
</evidence>
<dbReference type="EMBL" id="CP016268">
    <property type="protein sequence ID" value="ANO52817.1"/>
    <property type="molecule type" value="Genomic_DNA"/>
</dbReference>
<dbReference type="InterPro" id="IPR029001">
    <property type="entry name" value="ITPase-like_fam"/>
</dbReference>
<evidence type="ECO:0000313" key="12">
    <source>
        <dbReference type="EMBL" id="ANO52817.1"/>
    </source>
</evidence>
<comment type="catalytic activity">
    <reaction evidence="8 10">
        <text>dITP + H2O = dIMP + diphosphate + H(+)</text>
        <dbReference type="Rhea" id="RHEA:28342"/>
        <dbReference type="ChEBI" id="CHEBI:15377"/>
        <dbReference type="ChEBI" id="CHEBI:15378"/>
        <dbReference type="ChEBI" id="CHEBI:33019"/>
        <dbReference type="ChEBI" id="CHEBI:61194"/>
        <dbReference type="ChEBI" id="CHEBI:61382"/>
        <dbReference type="EC" id="3.6.1.66"/>
    </reaction>
</comment>
<comment type="caution">
    <text evidence="10">Lacks conserved residue(s) required for the propagation of feature annotation.</text>
</comment>
<evidence type="ECO:0000256" key="3">
    <source>
        <dbReference type="ARBA" id="ARBA00022723"/>
    </source>
</evidence>
<comment type="similarity">
    <text evidence="1 10 11">Belongs to the HAM1 NTPase family.</text>
</comment>
<dbReference type="PANTHER" id="PTHR11067:SF9">
    <property type="entry name" value="INOSINE TRIPHOSPHATE PYROPHOSPHATASE"/>
    <property type="match status" value="1"/>
</dbReference>
<comment type="catalytic activity">
    <reaction evidence="9 10">
        <text>XTP + H2O = XMP + diphosphate + H(+)</text>
        <dbReference type="Rhea" id="RHEA:28610"/>
        <dbReference type="ChEBI" id="CHEBI:15377"/>
        <dbReference type="ChEBI" id="CHEBI:15378"/>
        <dbReference type="ChEBI" id="CHEBI:33019"/>
        <dbReference type="ChEBI" id="CHEBI:57464"/>
        <dbReference type="ChEBI" id="CHEBI:61314"/>
        <dbReference type="EC" id="3.6.1.66"/>
    </reaction>
</comment>
<dbReference type="STRING" id="1548547.BA177_17940"/>
<comment type="function">
    <text evidence="10">Pyrophosphatase that catalyzes the hydrolysis of nucleoside triphosphates to their monophosphate derivatives, with a high preference for the non-canonical purine nucleotides XTP (xanthosine triphosphate), dITP (deoxyinosine triphosphate) and ITP. Seems to function as a house-cleaning enzyme that removes non-canonical purine nucleotides from the nucleotide pool, thus preventing their incorporation into DNA/RNA and avoiding chromosomal lesions.</text>
</comment>
<dbReference type="GO" id="GO:0035870">
    <property type="term" value="F:dITP diphosphatase activity"/>
    <property type="evidence" value="ECO:0007669"/>
    <property type="project" value="UniProtKB-UniRule"/>
</dbReference>
<dbReference type="NCBIfam" id="TIGR00042">
    <property type="entry name" value="RdgB/HAM1 family non-canonical purine NTP pyrophosphatase"/>
    <property type="match status" value="1"/>
</dbReference>
<sequence>MPSVPQRVVIASGNRGKLREIASLLAPLGIEVCAQTDFAIPEAVEDGDSFVANALLKARHAARLTGLPAIADDSGLAVDALHGAPGVYSARYAGPDASDDDNIDKLLHELGDRPAAERGAGFHCAAVFVASAGDESPLIEEGVWRGRIAAARRGAGGFGYDPVFFDPELARCAAELSATEKNARSHRGKAFRALSDGLAKRWA</sequence>
<dbReference type="GO" id="GO:0017111">
    <property type="term" value="F:ribonucleoside triphosphate phosphatase activity"/>
    <property type="evidence" value="ECO:0007669"/>
    <property type="project" value="InterPro"/>
</dbReference>
<proteinExistence type="inferred from homology"/>
<evidence type="ECO:0000256" key="7">
    <source>
        <dbReference type="ARBA" id="ARBA00023080"/>
    </source>
</evidence>
<keyword evidence="7 10" id="KW-0546">Nucleotide metabolism</keyword>
<feature type="binding site" evidence="10">
    <location>
        <position position="74"/>
    </location>
    <ligand>
        <name>substrate</name>
    </ligand>
</feature>
<evidence type="ECO:0000256" key="4">
    <source>
        <dbReference type="ARBA" id="ARBA00022741"/>
    </source>
</evidence>
<dbReference type="HAMAP" id="MF_01405">
    <property type="entry name" value="Non_canon_purine_NTPase"/>
    <property type="match status" value="1"/>
</dbReference>
<dbReference type="KEGG" id="woc:BA177_17940"/>
<accession>A0A193LJY5</accession>
<evidence type="ECO:0000256" key="10">
    <source>
        <dbReference type="HAMAP-Rule" id="MF_01405"/>
    </source>
</evidence>
<dbReference type="EC" id="3.6.1.66" evidence="10"/>
<gene>
    <name evidence="12" type="ORF">BA177_17940</name>
</gene>
<evidence type="ECO:0000256" key="2">
    <source>
        <dbReference type="ARBA" id="ARBA00011738"/>
    </source>
</evidence>
<name>A0A193LJY5_9GAMM</name>
<dbReference type="Pfam" id="PF01725">
    <property type="entry name" value="Ham1p_like"/>
    <property type="match status" value="1"/>
</dbReference>